<dbReference type="EMBL" id="FQUP01000001">
    <property type="protein sequence ID" value="SHE89608.1"/>
    <property type="molecule type" value="Genomic_DNA"/>
</dbReference>
<gene>
    <name evidence="2" type="ORF">SAMN02745157_1178</name>
</gene>
<feature type="domain" description="Carboxymuconolactone decarboxylase-like" evidence="1">
    <location>
        <begin position="12"/>
        <end position="93"/>
    </location>
</feature>
<name>A0A1M4X7X8_9HYPH</name>
<evidence type="ECO:0000313" key="3">
    <source>
        <dbReference type="Proteomes" id="UP000184485"/>
    </source>
</evidence>
<keyword evidence="3" id="KW-1185">Reference proteome</keyword>
<dbReference type="OrthoDB" id="9801997at2"/>
<dbReference type="InterPro" id="IPR029032">
    <property type="entry name" value="AhpD-like"/>
</dbReference>
<dbReference type="InterPro" id="IPR004675">
    <property type="entry name" value="AhpD_core"/>
</dbReference>
<evidence type="ECO:0000313" key="2">
    <source>
        <dbReference type="EMBL" id="SHE89608.1"/>
    </source>
</evidence>
<dbReference type="NCBIfam" id="TIGR00778">
    <property type="entry name" value="ahpD_dom"/>
    <property type="match status" value="1"/>
</dbReference>
<dbReference type="Proteomes" id="UP000184485">
    <property type="component" value="Unassembled WGS sequence"/>
</dbReference>
<dbReference type="RefSeq" id="WP_073052759.1">
    <property type="nucleotide sequence ID" value="NZ_FQUP01000001.1"/>
</dbReference>
<dbReference type="STRING" id="1122133.SAMN02745157_1178"/>
<protein>
    <submittedName>
        <fullName evidence="2">Alkylhydroperoxidase AhpD family core domain-containing protein</fullName>
    </submittedName>
</protein>
<dbReference type="GO" id="GO:0051920">
    <property type="term" value="F:peroxiredoxin activity"/>
    <property type="evidence" value="ECO:0007669"/>
    <property type="project" value="InterPro"/>
</dbReference>
<keyword evidence="2" id="KW-0560">Oxidoreductase</keyword>
<dbReference type="InterPro" id="IPR003779">
    <property type="entry name" value="CMD-like"/>
</dbReference>
<proteinExistence type="predicted"/>
<dbReference type="Pfam" id="PF02627">
    <property type="entry name" value="CMD"/>
    <property type="match status" value="1"/>
</dbReference>
<evidence type="ECO:0000259" key="1">
    <source>
        <dbReference type="Pfam" id="PF02627"/>
    </source>
</evidence>
<dbReference type="AlphaFoldDB" id="A0A1M4X7X8"/>
<keyword evidence="2" id="KW-0575">Peroxidase</keyword>
<dbReference type="PANTHER" id="PTHR34846">
    <property type="entry name" value="4-CARBOXYMUCONOLACTONE DECARBOXYLASE FAMILY PROTEIN (AFU_ORTHOLOGUE AFUA_6G11590)"/>
    <property type="match status" value="1"/>
</dbReference>
<organism evidence="2 3">
    <name type="scientific">Kaistia soli DSM 19436</name>
    <dbReference type="NCBI Taxonomy" id="1122133"/>
    <lineage>
        <taxon>Bacteria</taxon>
        <taxon>Pseudomonadati</taxon>
        <taxon>Pseudomonadota</taxon>
        <taxon>Alphaproteobacteria</taxon>
        <taxon>Hyphomicrobiales</taxon>
        <taxon>Kaistiaceae</taxon>
        <taxon>Kaistia</taxon>
    </lineage>
</organism>
<reference evidence="2 3" key="1">
    <citation type="submission" date="2016-11" db="EMBL/GenBank/DDBJ databases">
        <authorList>
            <person name="Jaros S."/>
            <person name="Januszkiewicz K."/>
            <person name="Wedrychowicz H."/>
        </authorList>
    </citation>
    <scope>NUCLEOTIDE SEQUENCE [LARGE SCALE GENOMIC DNA]</scope>
    <source>
        <strain evidence="2 3">DSM 19436</strain>
    </source>
</reference>
<accession>A0A1M4X7X8</accession>
<sequence length="156" mass="17256">MSERVIFHTANPEAVQAMLAISNYVANCSIEHSLAELVKIRASQINGCANCLHMHTADARKAGETEARIYLLSAWRESLLYTPRERAALAWTESLTLIAQSHAPDEDYQALQAAFTPKEQVDLTVLINVINSWNRLAVGFRTVHPSDRKGAALKVA</sequence>
<dbReference type="Gene3D" id="1.20.1290.10">
    <property type="entry name" value="AhpD-like"/>
    <property type="match status" value="1"/>
</dbReference>
<dbReference type="SUPFAM" id="SSF69118">
    <property type="entry name" value="AhpD-like"/>
    <property type="match status" value="1"/>
</dbReference>
<dbReference type="PANTHER" id="PTHR34846:SF10">
    <property type="entry name" value="CYTOPLASMIC PROTEIN"/>
    <property type="match status" value="1"/>
</dbReference>